<dbReference type="InterPro" id="IPR003767">
    <property type="entry name" value="Malate/L-lactate_DH-like"/>
</dbReference>
<dbReference type="Gene3D" id="1.10.1530.10">
    <property type="match status" value="1"/>
</dbReference>
<feature type="region of interest" description="Disordered" evidence="3">
    <location>
        <begin position="340"/>
        <end position="361"/>
    </location>
</feature>
<gene>
    <name evidence="4" type="ORF">AWB76_05834</name>
</gene>
<dbReference type="PANTHER" id="PTHR11091">
    <property type="entry name" value="OXIDOREDUCTASE-RELATED"/>
    <property type="match status" value="1"/>
</dbReference>
<evidence type="ECO:0000256" key="1">
    <source>
        <dbReference type="ARBA" id="ARBA00006056"/>
    </source>
</evidence>
<dbReference type="InterPro" id="IPR036111">
    <property type="entry name" value="Mal/L-sulfo/L-lacto_DH-like_sf"/>
</dbReference>
<dbReference type="PANTHER" id="PTHR11091:SF0">
    <property type="entry name" value="MALATE DEHYDROGENASE"/>
    <property type="match status" value="1"/>
</dbReference>
<dbReference type="Proteomes" id="UP000054624">
    <property type="component" value="Unassembled WGS sequence"/>
</dbReference>
<dbReference type="SUPFAM" id="SSF89733">
    <property type="entry name" value="L-sulfolactate dehydrogenase-like"/>
    <property type="match status" value="1"/>
</dbReference>
<keyword evidence="5" id="KW-1185">Reference proteome</keyword>
<evidence type="ECO:0000313" key="5">
    <source>
        <dbReference type="Proteomes" id="UP000054624"/>
    </source>
</evidence>
<keyword evidence="2" id="KW-0560">Oxidoreductase</keyword>
<dbReference type="Pfam" id="PF02615">
    <property type="entry name" value="Ldh_2"/>
    <property type="match status" value="1"/>
</dbReference>
<feature type="compositionally biased region" description="Polar residues" evidence="3">
    <location>
        <begin position="349"/>
        <end position="361"/>
    </location>
</feature>
<dbReference type="STRING" id="1777137.AWB76_05834"/>
<dbReference type="EMBL" id="FCOI02000026">
    <property type="protein sequence ID" value="SAK84377.1"/>
    <property type="molecule type" value="Genomic_DNA"/>
</dbReference>
<dbReference type="InterPro" id="IPR043143">
    <property type="entry name" value="Mal/L-sulf/L-lact_DH-like_NADP"/>
</dbReference>
<proteinExistence type="inferred from homology"/>
<organism evidence="4 5">
    <name type="scientific">Caballeronia temeraria</name>
    <dbReference type="NCBI Taxonomy" id="1777137"/>
    <lineage>
        <taxon>Bacteria</taxon>
        <taxon>Pseudomonadati</taxon>
        <taxon>Pseudomonadota</taxon>
        <taxon>Betaproteobacteria</taxon>
        <taxon>Burkholderiales</taxon>
        <taxon>Burkholderiaceae</taxon>
        <taxon>Caballeronia</taxon>
    </lineage>
</organism>
<dbReference type="AlphaFoldDB" id="A0A158CRZ9"/>
<accession>A0A158CRZ9</accession>
<dbReference type="Gene3D" id="3.30.1370.60">
    <property type="entry name" value="Hypothetical oxidoreductase yiak, domain 2"/>
    <property type="match status" value="1"/>
</dbReference>
<protein>
    <submittedName>
        <fullName evidence="4">Malate/L-lactate dehydrogenase</fullName>
    </submittedName>
</protein>
<dbReference type="InterPro" id="IPR043144">
    <property type="entry name" value="Mal/L-sulf/L-lact_DH-like_ah"/>
</dbReference>
<dbReference type="GO" id="GO:0016491">
    <property type="term" value="F:oxidoreductase activity"/>
    <property type="evidence" value="ECO:0007669"/>
    <property type="project" value="UniProtKB-KW"/>
</dbReference>
<name>A0A158CRZ9_9BURK</name>
<reference evidence="5" key="1">
    <citation type="submission" date="2016-01" db="EMBL/GenBank/DDBJ databases">
        <authorList>
            <person name="Peeters Charlotte."/>
        </authorList>
    </citation>
    <scope>NUCLEOTIDE SEQUENCE [LARGE SCALE GENOMIC DNA]</scope>
</reference>
<evidence type="ECO:0000256" key="3">
    <source>
        <dbReference type="SAM" id="MobiDB-lite"/>
    </source>
</evidence>
<sequence length="361" mass="37576">MTAAEDIILSPTTLHALARRALLEAGATEATAEATAKALVYADARGLSSHGVARLPMYLAQLRNGRVDAAAVPTIVRDKGAAFLVDAADGLAFDACAFAISTGIERARTFGTAAASVTRSHHFGAGAYHLEAVGRAGLVGLAFSNAPGSMPVWGGKHPLLGTNPIAAVFPRAQAEPLMIDLSLSQVARGKIMVAARDGKPIPEGWATTIDGKPTTDAHAALGGMMLPFGGAKGAVLALMVELLAAALSGAQFGSEAGSFLTEEGPRSGVGHLFWLLDPDALAGSRVYQQRIETLIELMLVDEDVRLPGYRRHEIAAASERKGIAVNRKLVDQLRSLANDTESNYDDSRTGNTAHPASSPAI</sequence>
<dbReference type="RefSeq" id="WP_061163505.1">
    <property type="nucleotide sequence ID" value="NZ_FCOI02000026.1"/>
</dbReference>
<evidence type="ECO:0000313" key="4">
    <source>
        <dbReference type="EMBL" id="SAK84377.1"/>
    </source>
</evidence>
<comment type="similarity">
    <text evidence="1">Belongs to the LDH2/MDH2 oxidoreductase family.</text>
</comment>
<evidence type="ECO:0000256" key="2">
    <source>
        <dbReference type="ARBA" id="ARBA00023002"/>
    </source>
</evidence>
<dbReference type="OrthoDB" id="924592at2"/>